<dbReference type="PROSITE" id="PS50108">
    <property type="entry name" value="CRIB"/>
    <property type="match status" value="2"/>
</dbReference>
<keyword evidence="5" id="KW-0547">Nucleotide-binding</keyword>
<evidence type="ECO:0000256" key="1">
    <source>
        <dbReference type="ARBA" id="ARBA00001946"/>
    </source>
</evidence>
<dbReference type="GO" id="GO:0004713">
    <property type="term" value="F:protein tyrosine kinase activity"/>
    <property type="evidence" value="ECO:0007669"/>
    <property type="project" value="InterPro"/>
</dbReference>
<comment type="catalytic activity">
    <reaction evidence="8">
        <text>L-threonyl-[protein] + ATP = O-phospho-L-threonyl-[protein] + ADP + H(+)</text>
        <dbReference type="Rhea" id="RHEA:46608"/>
        <dbReference type="Rhea" id="RHEA-COMP:11060"/>
        <dbReference type="Rhea" id="RHEA-COMP:11605"/>
        <dbReference type="ChEBI" id="CHEBI:15378"/>
        <dbReference type="ChEBI" id="CHEBI:30013"/>
        <dbReference type="ChEBI" id="CHEBI:30616"/>
        <dbReference type="ChEBI" id="CHEBI:61977"/>
        <dbReference type="ChEBI" id="CHEBI:456216"/>
        <dbReference type="EC" id="2.7.11.1"/>
    </reaction>
</comment>
<keyword evidence="12" id="KW-0418">Kinase</keyword>
<evidence type="ECO:0000256" key="7">
    <source>
        <dbReference type="ARBA" id="ARBA00022842"/>
    </source>
</evidence>
<evidence type="ECO:0000256" key="6">
    <source>
        <dbReference type="ARBA" id="ARBA00022840"/>
    </source>
</evidence>
<evidence type="ECO:0000259" key="10">
    <source>
        <dbReference type="PROSITE" id="PS50011"/>
    </source>
</evidence>
<dbReference type="Gene3D" id="3.30.200.20">
    <property type="entry name" value="Phosphorylase Kinase, domain 1"/>
    <property type="match status" value="1"/>
</dbReference>
<evidence type="ECO:0000256" key="2">
    <source>
        <dbReference type="ARBA" id="ARBA00008874"/>
    </source>
</evidence>
<dbReference type="CDD" id="cd06614">
    <property type="entry name" value="STKc_PAK"/>
    <property type="match status" value="1"/>
</dbReference>
<organism evidence="12">
    <name type="scientific">Rhizopus microsporus var. microsporus</name>
    <dbReference type="NCBI Taxonomy" id="86635"/>
    <lineage>
        <taxon>Eukaryota</taxon>
        <taxon>Fungi</taxon>
        <taxon>Fungi incertae sedis</taxon>
        <taxon>Mucoromycota</taxon>
        <taxon>Mucoromycotina</taxon>
        <taxon>Mucoromycetes</taxon>
        <taxon>Mucorales</taxon>
        <taxon>Mucorineae</taxon>
        <taxon>Rhizopodaceae</taxon>
        <taxon>Rhizopus</taxon>
    </lineage>
</organism>
<keyword evidence="7" id="KW-0460">Magnesium</keyword>
<protein>
    <submittedName>
        <fullName evidence="12">Kinase-like protein</fullName>
    </submittedName>
</protein>
<dbReference type="InterPro" id="IPR020635">
    <property type="entry name" value="Tyr_kinase_cat_dom"/>
</dbReference>
<evidence type="ECO:0000256" key="3">
    <source>
        <dbReference type="ARBA" id="ARBA00022679"/>
    </source>
</evidence>
<evidence type="ECO:0000256" key="5">
    <source>
        <dbReference type="ARBA" id="ARBA00022741"/>
    </source>
</evidence>
<dbReference type="AlphaFoldDB" id="A0A1X0QTR7"/>
<dbReference type="InterPro" id="IPR051931">
    <property type="entry name" value="PAK3-like"/>
</dbReference>
<dbReference type="VEuPathDB" id="FungiDB:BCV72DRAFT_316098"/>
<sequence>MGNTNSTSSIYSAPNGQYYHETRSHRRYKKGIRRLGSGMTLSKLYSHPNMSTPNMPSKATAWKNQFGEKILDISKPTKFEHGIHVEYDDGSGKFMGLPDVWQANFPSSDDILDTTCIHPSLVPQTSDDISIGQPYNVKHHIHVELDQDGLGFKGLPNEWKYALSKGTKHPCERRTMKTIDRPDSFFHSDESTIISSRKSSLQAMKKTTSESDIDDIADNPITDPESLYTDFVLIAEGESGPMYAAKHIASDRTVAIKKIPKTAHIKLGKIRNEVVTMKMSRHPNVVEYISSYVTKDEIWVVMEYMDMALSDILSLEYKGSQIRLEENVIARVTRDILRALTRIHKLNRIHRDIRSDNILLNKRGDVKLTDFGQCAQLTKLQPKRNSIVGTPYWMAPELIRGQYYDHKVDIWSLGVLIIEMAQNNPPYVELPPLKALYLIASSGLPPLEEPDRWSDQFKDFLSLCTTIDPAKRPDATTLLKHPFILSFASTTDDIVHLIDTARNIESSMQEEQEE</sequence>
<dbReference type="Pfam" id="PF00786">
    <property type="entry name" value="PBD"/>
    <property type="match status" value="2"/>
</dbReference>
<evidence type="ECO:0000256" key="9">
    <source>
        <dbReference type="ARBA" id="ARBA00048679"/>
    </source>
</evidence>
<gene>
    <name evidence="12" type="ORF">BCV72DRAFT_316098</name>
</gene>
<feature type="domain" description="CRIB" evidence="11">
    <location>
        <begin position="131"/>
        <end position="144"/>
    </location>
</feature>
<comment type="cofactor">
    <cofactor evidence="1">
        <name>Mg(2+)</name>
        <dbReference type="ChEBI" id="CHEBI:18420"/>
    </cofactor>
</comment>
<dbReference type="Pfam" id="PF00069">
    <property type="entry name" value="Pkinase"/>
    <property type="match status" value="1"/>
</dbReference>
<feature type="domain" description="CRIB" evidence="11">
    <location>
        <begin position="73"/>
        <end position="86"/>
    </location>
</feature>
<evidence type="ECO:0000256" key="8">
    <source>
        <dbReference type="ARBA" id="ARBA00047899"/>
    </source>
</evidence>
<dbReference type="PANTHER" id="PTHR45832:SF22">
    <property type="entry name" value="SERINE_THREONINE-PROTEIN KINASE SAMKA-RELATED"/>
    <property type="match status" value="1"/>
</dbReference>
<dbReference type="InterPro" id="IPR036936">
    <property type="entry name" value="CRIB_dom_sf"/>
</dbReference>
<dbReference type="OrthoDB" id="248923at2759"/>
<dbReference type="GO" id="GO:0004674">
    <property type="term" value="F:protein serine/threonine kinase activity"/>
    <property type="evidence" value="ECO:0007669"/>
    <property type="project" value="UniProtKB-EC"/>
</dbReference>
<dbReference type="GO" id="GO:0106310">
    <property type="term" value="F:protein serine kinase activity"/>
    <property type="evidence" value="ECO:0007669"/>
    <property type="project" value="RHEA"/>
</dbReference>
<name>A0A1X0QTR7_RHIZD</name>
<evidence type="ECO:0000259" key="11">
    <source>
        <dbReference type="PROSITE" id="PS50108"/>
    </source>
</evidence>
<evidence type="ECO:0000313" key="12">
    <source>
        <dbReference type="EMBL" id="ORE03126.1"/>
    </source>
</evidence>
<dbReference type="SUPFAM" id="SSF56112">
    <property type="entry name" value="Protein kinase-like (PK-like)"/>
    <property type="match status" value="1"/>
</dbReference>
<evidence type="ECO:0000256" key="4">
    <source>
        <dbReference type="ARBA" id="ARBA00022723"/>
    </source>
</evidence>
<dbReference type="FunFam" id="1.10.510.10:FF:000768">
    <property type="entry name" value="Non-specific serine/threonine protein kinase"/>
    <property type="match status" value="1"/>
</dbReference>
<keyword evidence="6" id="KW-0067">ATP-binding</keyword>
<dbReference type="GO" id="GO:0005524">
    <property type="term" value="F:ATP binding"/>
    <property type="evidence" value="ECO:0007669"/>
    <property type="project" value="UniProtKB-KW"/>
</dbReference>
<accession>A0A1X0QTR7</accession>
<proteinExistence type="inferred from homology"/>
<dbReference type="Gene3D" id="1.10.510.10">
    <property type="entry name" value="Transferase(Phosphotransferase) domain 1"/>
    <property type="match status" value="1"/>
</dbReference>
<dbReference type="EMBL" id="KV922017">
    <property type="protein sequence ID" value="ORE03126.1"/>
    <property type="molecule type" value="Genomic_DNA"/>
</dbReference>
<dbReference type="InterPro" id="IPR000719">
    <property type="entry name" value="Prot_kinase_dom"/>
</dbReference>
<dbReference type="GO" id="GO:0046872">
    <property type="term" value="F:metal ion binding"/>
    <property type="evidence" value="ECO:0007669"/>
    <property type="project" value="UniProtKB-KW"/>
</dbReference>
<keyword evidence="3" id="KW-0808">Transferase</keyword>
<comment type="catalytic activity">
    <reaction evidence="9">
        <text>L-seryl-[protein] + ATP = O-phospho-L-seryl-[protein] + ADP + H(+)</text>
        <dbReference type="Rhea" id="RHEA:17989"/>
        <dbReference type="Rhea" id="RHEA-COMP:9863"/>
        <dbReference type="Rhea" id="RHEA-COMP:11604"/>
        <dbReference type="ChEBI" id="CHEBI:15378"/>
        <dbReference type="ChEBI" id="CHEBI:29999"/>
        <dbReference type="ChEBI" id="CHEBI:30616"/>
        <dbReference type="ChEBI" id="CHEBI:83421"/>
        <dbReference type="ChEBI" id="CHEBI:456216"/>
        <dbReference type="EC" id="2.7.11.1"/>
    </reaction>
</comment>
<feature type="domain" description="Protein kinase" evidence="10">
    <location>
        <begin position="228"/>
        <end position="484"/>
    </location>
</feature>
<keyword evidence="4" id="KW-0479">Metal-binding</keyword>
<dbReference type="SMART" id="SM00285">
    <property type="entry name" value="PBD"/>
    <property type="match status" value="2"/>
</dbReference>
<dbReference type="InterPro" id="IPR000095">
    <property type="entry name" value="CRIB_dom"/>
</dbReference>
<dbReference type="Proteomes" id="UP000242414">
    <property type="component" value="Unassembled WGS sequence"/>
</dbReference>
<dbReference type="PANTHER" id="PTHR45832">
    <property type="entry name" value="SERINE/THREONINE-PROTEIN KINASE SAMKA-RELATED-RELATED"/>
    <property type="match status" value="1"/>
</dbReference>
<dbReference type="PROSITE" id="PS50011">
    <property type="entry name" value="PROTEIN_KINASE_DOM"/>
    <property type="match status" value="1"/>
</dbReference>
<reference evidence="12" key="1">
    <citation type="journal article" date="2016" name="Proc. Natl. Acad. Sci. U.S.A.">
        <title>Lipid metabolic changes in an early divergent fungus govern the establishment of a mutualistic symbiosis with endobacteria.</title>
        <authorList>
            <person name="Lastovetsky O.A."/>
            <person name="Gaspar M.L."/>
            <person name="Mondo S.J."/>
            <person name="LaButti K.M."/>
            <person name="Sandor L."/>
            <person name="Grigoriev I.V."/>
            <person name="Henry S.A."/>
            <person name="Pawlowska T.E."/>
        </authorList>
    </citation>
    <scope>NUCLEOTIDE SEQUENCE [LARGE SCALE GENOMIC DNA]</scope>
    <source>
        <strain evidence="12">ATCC 52814</strain>
    </source>
</reference>
<comment type="similarity">
    <text evidence="2">Belongs to the protein kinase superfamily. STE Ser/Thr protein kinase family. STE20 subfamily.</text>
</comment>
<dbReference type="Gene3D" id="3.90.810.10">
    <property type="entry name" value="CRIB domain"/>
    <property type="match status" value="2"/>
</dbReference>
<dbReference type="SMART" id="SM00219">
    <property type="entry name" value="TyrKc"/>
    <property type="match status" value="1"/>
</dbReference>
<dbReference type="InterPro" id="IPR011009">
    <property type="entry name" value="Kinase-like_dom_sf"/>
</dbReference>